<protein>
    <submittedName>
        <fullName evidence="1">Uncharacterized protein</fullName>
    </submittedName>
</protein>
<comment type="caution">
    <text evidence="1">The sequence shown here is derived from an EMBL/GenBank/DDBJ whole genome shotgun (WGS) entry which is preliminary data.</text>
</comment>
<reference evidence="1" key="1">
    <citation type="submission" date="2023-11" db="EMBL/GenBank/DDBJ databases">
        <authorList>
            <person name="Poullet M."/>
        </authorList>
    </citation>
    <scope>NUCLEOTIDE SEQUENCE</scope>
    <source>
        <strain evidence="1">E1834</strain>
    </source>
</reference>
<gene>
    <name evidence="1" type="ORF">MENTE1834_LOCUS49185</name>
</gene>
<accession>A0ACB1BBI8</accession>
<dbReference type="EMBL" id="CAVMJV010000321">
    <property type="protein sequence ID" value="CAK5129523.1"/>
    <property type="molecule type" value="Genomic_DNA"/>
</dbReference>
<dbReference type="Proteomes" id="UP001497535">
    <property type="component" value="Unassembled WGS sequence"/>
</dbReference>
<name>A0ACB1BBI8_MELEN</name>
<sequence>MHLQEIANIATKPSPEAYVKQQLKEICIAYNGPILTLMRIKVMTVDNCEWPSSENEKLLNRAIDLF</sequence>
<proteinExistence type="predicted"/>
<evidence type="ECO:0000313" key="2">
    <source>
        <dbReference type="Proteomes" id="UP001497535"/>
    </source>
</evidence>
<evidence type="ECO:0000313" key="1">
    <source>
        <dbReference type="EMBL" id="CAK5129523.1"/>
    </source>
</evidence>
<organism evidence="1 2">
    <name type="scientific">Meloidogyne enterolobii</name>
    <name type="common">Root-knot nematode worm</name>
    <name type="synonym">Meloidogyne mayaguensis</name>
    <dbReference type="NCBI Taxonomy" id="390850"/>
    <lineage>
        <taxon>Eukaryota</taxon>
        <taxon>Metazoa</taxon>
        <taxon>Ecdysozoa</taxon>
        <taxon>Nematoda</taxon>
        <taxon>Chromadorea</taxon>
        <taxon>Rhabditida</taxon>
        <taxon>Tylenchina</taxon>
        <taxon>Tylenchomorpha</taxon>
        <taxon>Tylenchoidea</taxon>
        <taxon>Meloidogynidae</taxon>
        <taxon>Meloidogyninae</taxon>
        <taxon>Meloidogyne</taxon>
    </lineage>
</organism>
<keyword evidence="2" id="KW-1185">Reference proteome</keyword>